<sequence>MAAPMNFWAVTPGSTQTSPADFDGSIDGFMTALKSCVPFDAKAATIALGNVVAHHYYLKELNGLFYKAQPTQVSDSDALAFLGKLKTPSWMNINTAVSDLTVSAFTMGVSRMLDTPLNRLYAKHLNDHLWNSKVISIQEFAKDSSKTDEFRKLLISPKFARTVQNEMKNTTRAFRTTYRTHLLYMNEYIRSNDIPKVLDSLDSSDIYGTQAVIGAWIAHSLYSSVSSGSTVLGRSSGTHAHHRQHSSAERFHHRDNDMDTYNGTSLHNEWDQDKSIMGAMTCFVLEPCHENGSPAVWNMFRRESRKTMVCGFNHEEPFFTPGHVFFTTTGLPAVDPKATLEENPWLDVGALQDGHVVLRIDESDGSYERVPIHQITLAEVECPAVHGVHLREGPRSYHANGYLVHLNYPEITIKSVGRLLRKLPATQQMNILLKLEELTPVFGRFGSSTVLELFEREIAYN</sequence>
<gene>
    <name evidence="2" type="ORF">VTL71DRAFT_8560</name>
</gene>
<dbReference type="EMBL" id="JAZHXI010000002">
    <property type="protein sequence ID" value="KAL2074781.1"/>
    <property type="molecule type" value="Genomic_DNA"/>
</dbReference>
<reference evidence="2 3" key="1">
    <citation type="journal article" date="2024" name="Commun. Biol.">
        <title>Comparative genomic analysis of thermophilic fungi reveals convergent evolutionary adaptations and gene losses.</title>
        <authorList>
            <person name="Steindorff A.S."/>
            <person name="Aguilar-Pontes M.V."/>
            <person name="Robinson A.J."/>
            <person name="Andreopoulos B."/>
            <person name="LaButti K."/>
            <person name="Kuo A."/>
            <person name="Mondo S."/>
            <person name="Riley R."/>
            <person name="Otillar R."/>
            <person name="Haridas S."/>
            <person name="Lipzen A."/>
            <person name="Grimwood J."/>
            <person name="Schmutz J."/>
            <person name="Clum A."/>
            <person name="Reid I.D."/>
            <person name="Moisan M.C."/>
            <person name="Butler G."/>
            <person name="Nguyen T.T.M."/>
            <person name="Dewar K."/>
            <person name="Conant G."/>
            <person name="Drula E."/>
            <person name="Henrissat B."/>
            <person name="Hansel C."/>
            <person name="Singer S."/>
            <person name="Hutchinson M.I."/>
            <person name="de Vries R.P."/>
            <person name="Natvig D.O."/>
            <person name="Powell A.J."/>
            <person name="Tsang A."/>
            <person name="Grigoriev I.V."/>
        </authorList>
    </citation>
    <scope>NUCLEOTIDE SEQUENCE [LARGE SCALE GENOMIC DNA]</scope>
    <source>
        <strain evidence="2 3">CBS 494.80</strain>
    </source>
</reference>
<evidence type="ECO:0000256" key="1">
    <source>
        <dbReference type="SAM" id="MobiDB-lite"/>
    </source>
</evidence>
<proteinExistence type="predicted"/>
<keyword evidence="3" id="KW-1185">Reference proteome</keyword>
<protein>
    <submittedName>
        <fullName evidence="2">Uncharacterized protein</fullName>
    </submittedName>
</protein>
<accession>A0ABR4CZ44</accession>
<feature type="region of interest" description="Disordered" evidence="1">
    <location>
        <begin position="233"/>
        <end position="257"/>
    </location>
</feature>
<evidence type="ECO:0000313" key="3">
    <source>
        <dbReference type="Proteomes" id="UP001595075"/>
    </source>
</evidence>
<comment type="caution">
    <text evidence="2">The sequence shown here is derived from an EMBL/GenBank/DDBJ whole genome shotgun (WGS) entry which is preliminary data.</text>
</comment>
<organism evidence="2 3">
    <name type="scientific">Oculimacula yallundae</name>
    <dbReference type="NCBI Taxonomy" id="86028"/>
    <lineage>
        <taxon>Eukaryota</taxon>
        <taxon>Fungi</taxon>
        <taxon>Dikarya</taxon>
        <taxon>Ascomycota</taxon>
        <taxon>Pezizomycotina</taxon>
        <taxon>Leotiomycetes</taxon>
        <taxon>Helotiales</taxon>
        <taxon>Ploettnerulaceae</taxon>
        <taxon>Oculimacula</taxon>
    </lineage>
</organism>
<dbReference type="Proteomes" id="UP001595075">
    <property type="component" value="Unassembled WGS sequence"/>
</dbReference>
<feature type="compositionally biased region" description="Basic and acidic residues" evidence="1">
    <location>
        <begin position="246"/>
        <end position="257"/>
    </location>
</feature>
<evidence type="ECO:0000313" key="2">
    <source>
        <dbReference type="EMBL" id="KAL2074781.1"/>
    </source>
</evidence>
<name>A0ABR4CZ44_9HELO</name>